<dbReference type="GO" id="GO:0052621">
    <property type="term" value="F:diguanylate cyclase activity"/>
    <property type="evidence" value="ECO:0007669"/>
    <property type="project" value="TreeGrafter"/>
</dbReference>
<sequence>MEESGSARCHSCGGPLDGRWALDARTGLLNWPSWTEEALKWLHGRLPAEALLMVDLDHFKSVNDRFGHLAGDTVLLAAAEVLRSCTRRGDLLGRYGGDEFVVLLSAAGHAEAITVAERIGQCVRELTVGAVAVEGAPVTIRGLSVSIGLAVADTPSDLRELLLAADTALLTAKRAGRDQVSVAAHGIPRQRAELDSECSFAPLVVGAPLARAFAGHGSANR</sequence>
<dbReference type="KEGG" id="kphy:AOZ06_40035"/>
<proteinExistence type="predicted"/>
<gene>
    <name evidence="2" type="ORF">AOZ06_40035</name>
</gene>
<dbReference type="PROSITE" id="PS50887">
    <property type="entry name" value="GGDEF"/>
    <property type="match status" value="1"/>
</dbReference>
<keyword evidence="3" id="KW-1185">Reference proteome</keyword>
<dbReference type="CDD" id="cd01949">
    <property type="entry name" value="GGDEF"/>
    <property type="match status" value="1"/>
</dbReference>
<dbReference type="SMART" id="SM00267">
    <property type="entry name" value="GGDEF"/>
    <property type="match status" value="1"/>
</dbReference>
<dbReference type="AlphaFoldDB" id="A0A0N9IBK8"/>
<dbReference type="GO" id="GO:0005886">
    <property type="term" value="C:plasma membrane"/>
    <property type="evidence" value="ECO:0007669"/>
    <property type="project" value="TreeGrafter"/>
</dbReference>
<evidence type="ECO:0000259" key="1">
    <source>
        <dbReference type="PROSITE" id="PS50887"/>
    </source>
</evidence>
<dbReference type="PANTHER" id="PTHR45138:SF9">
    <property type="entry name" value="DIGUANYLATE CYCLASE DGCM-RELATED"/>
    <property type="match status" value="1"/>
</dbReference>
<accession>A0A0N9IBK8</accession>
<evidence type="ECO:0000313" key="3">
    <source>
        <dbReference type="Proteomes" id="UP000063699"/>
    </source>
</evidence>
<dbReference type="InterPro" id="IPR043128">
    <property type="entry name" value="Rev_trsase/Diguanyl_cyclase"/>
</dbReference>
<dbReference type="EMBL" id="CP012752">
    <property type="protein sequence ID" value="ALG12233.1"/>
    <property type="molecule type" value="Genomic_DNA"/>
</dbReference>
<dbReference type="PANTHER" id="PTHR45138">
    <property type="entry name" value="REGULATORY COMPONENTS OF SENSORY TRANSDUCTION SYSTEM"/>
    <property type="match status" value="1"/>
</dbReference>
<dbReference type="SUPFAM" id="SSF55073">
    <property type="entry name" value="Nucleotide cyclase"/>
    <property type="match status" value="1"/>
</dbReference>
<dbReference type="NCBIfam" id="TIGR00254">
    <property type="entry name" value="GGDEF"/>
    <property type="match status" value="1"/>
</dbReference>
<dbReference type="InterPro" id="IPR000160">
    <property type="entry name" value="GGDEF_dom"/>
</dbReference>
<feature type="domain" description="GGDEF" evidence="1">
    <location>
        <begin position="47"/>
        <end position="185"/>
    </location>
</feature>
<dbReference type="RefSeq" id="WP_054294129.1">
    <property type="nucleotide sequence ID" value="NZ_CP012752.1"/>
</dbReference>
<protein>
    <recommendedName>
        <fullName evidence="1">GGDEF domain-containing protein</fullName>
    </recommendedName>
</protein>
<organism evidence="2 3">
    <name type="scientific">Kibdelosporangium phytohabitans</name>
    <dbReference type="NCBI Taxonomy" id="860235"/>
    <lineage>
        <taxon>Bacteria</taxon>
        <taxon>Bacillati</taxon>
        <taxon>Actinomycetota</taxon>
        <taxon>Actinomycetes</taxon>
        <taxon>Pseudonocardiales</taxon>
        <taxon>Pseudonocardiaceae</taxon>
        <taxon>Kibdelosporangium</taxon>
    </lineage>
</organism>
<dbReference type="GO" id="GO:1902201">
    <property type="term" value="P:negative regulation of bacterial-type flagellum-dependent cell motility"/>
    <property type="evidence" value="ECO:0007669"/>
    <property type="project" value="TreeGrafter"/>
</dbReference>
<evidence type="ECO:0000313" key="2">
    <source>
        <dbReference type="EMBL" id="ALG12233.1"/>
    </source>
</evidence>
<dbReference type="Pfam" id="PF00990">
    <property type="entry name" value="GGDEF"/>
    <property type="match status" value="1"/>
</dbReference>
<reference evidence="2 3" key="1">
    <citation type="submission" date="2015-07" db="EMBL/GenBank/DDBJ databases">
        <title>Genome sequencing of Kibdelosporangium phytohabitans.</title>
        <authorList>
            <person name="Qin S."/>
            <person name="Xing K."/>
        </authorList>
    </citation>
    <scope>NUCLEOTIDE SEQUENCE [LARGE SCALE GENOMIC DNA]</scope>
    <source>
        <strain evidence="2 3">KLBMP1111</strain>
    </source>
</reference>
<name>A0A0N9IBK8_9PSEU</name>
<dbReference type="Gene3D" id="3.30.70.270">
    <property type="match status" value="1"/>
</dbReference>
<dbReference type="InterPro" id="IPR050469">
    <property type="entry name" value="Diguanylate_Cyclase"/>
</dbReference>
<dbReference type="GO" id="GO:0043709">
    <property type="term" value="P:cell adhesion involved in single-species biofilm formation"/>
    <property type="evidence" value="ECO:0007669"/>
    <property type="project" value="TreeGrafter"/>
</dbReference>
<dbReference type="Proteomes" id="UP000063699">
    <property type="component" value="Chromosome"/>
</dbReference>
<dbReference type="InterPro" id="IPR029787">
    <property type="entry name" value="Nucleotide_cyclase"/>
</dbReference>
<dbReference type="STRING" id="860235.AOZ06_40035"/>